<proteinExistence type="predicted"/>
<organism evidence="2 3">
    <name type="scientific">Catenulispora acidiphila (strain DSM 44928 / JCM 14897 / NBRC 102108 / NRRL B-24433 / ID139908)</name>
    <dbReference type="NCBI Taxonomy" id="479433"/>
    <lineage>
        <taxon>Bacteria</taxon>
        <taxon>Bacillati</taxon>
        <taxon>Actinomycetota</taxon>
        <taxon>Actinomycetes</taxon>
        <taxon>Catenulisporales</taxon>
        <taxon>Catenulisporaceae</taxon>
        <taxon>Catenulispora</taxon>
    </lineage>
</organism>
<dbReference type="RefSeq" id="WP_015794467.1">
    <property type="nucleotide sequence ID" value="NC_013131.1"/>
</dbReference>
<gene>
    <name evidence="2" type="ordered locus">Caci_5880</name>
</gene>
<dbReference type="KEGG" id="cai:Caci_5880"/>
<dbReference type="InParanoid" id="C7QEY0"/>
<evidence type="ECO:0000256" key="1">
    <source>
        <dbReference type="SAM" id="SignalP"/>
    </source>
</evidence>
<evidence type="ECO:0000313" key="3">
    <source>
        <dbReference type="Proteomes" id="UP000000851"/>
    </source>
</evidence>
<sequence length="81" mass="8914" precursor="true">MKRVMIGLVLAATGLFASVTFATTASATTWDNPDYAQFTNWYECNNWGQMLMTEHKISAYECFSNGTPIPGGPGAYMSVDY</sequence>
<protein>
    <recommendedName>
        <fullName evidence="4">Secreted protein</fullName>
    </recommendedName>
</protein>
<dbReference type="EMBL" id="CP001700">
    <property type="protein sequence ID" value="ACU74738.1"/>
    <property type="molecule type" value="Genomic_DNA"/>
</dbReference>
<feature type="chain" id="PRO_5002982800" description="Secreted protein" evidence="1">
    <location>
        <begin position="28"/>
        <end position="81"/>
    </location>
</feature>
<dbReference type="Proteomes" id="UP000000851">
    <property type="component" value="Chromosome"/>
</dbReference>
<name>C7QEY0_CATAD</name>
<dbReference type="HOGENOM" id="CLU_2567566_0_0_11"/>
<evidence type="ECO:0008006" key="4">
    <source>
        <dbReference type="Google" id="ProtNLM"/>
    </source>
</evidence>
<reference evidence="2 3" key="1">
    <citation type="journal article" date="2009" name="Stand. Genomic Sci.">
        <title>Complete genome sequence of Catenulispora acidiphila type strain (ID 139908).</title>
        <authorList>
            <person name="Copeland A."/>
            <person name="Lapidus A."/>
            <person name="Glavina Del Rio T."/>
            <person name="Nolan M."/>
            <person name="Lucas S."/>
            <person name="Chen F."/>
            <person name="Tice H."/>
            <person name="Cheng J.F."/>
            <person name="Bruce D."/>
            <person name="Goodwin L."/>
            <person name="Pitluck S."/>
            <person name="Mikhailova N."/>
            <person name="Pati A."/>
            <person name="Ivanova N."/>
            <person name="Mavromatis K."/>
            <person name="Chen A."/>
            <person name="Palaniappan K."/>
            <person name="Chain P."/>
            <person name="Land M."/>
            <person name="Hauser L."/>
            <person name="Chang Y.J."/>
            <person name="Jeffries C.D."/>
            <person name="Chertkov O."/>
            <person name="Brettin T."/>
            <person name="Detter J.C."/>
            <person name="Han C."/>
            <person name="Ali Z."/>
            <person name="Tindall B.J."/>
            <person name="Goker M."/>
            <person name="Bristow J."/>
            <person name="Eisen J.A."/>
            <person name="Markowitz V."/>
            <person name="Hugenholtz P."/>
            <person name="Kyrpides N.C."/>
            <person name="Klenk H.P."/>
        </authorList>
    </citation>
    <scope>NUCLEOTIDE SEQUENCE [LARGE SCALE GENOMIC DNA]</scope>
    <source>
        <strain evidence="3">DSM 44928 / JCM 14897 / NBRC 102108 / NRRL B-24433 / ID139908</strain>
    </source>
</reference>
<keyword evidence="3" id="KW-1185">Reference proteome</keyword>
<dbReference type="AlphaFoldDB" id="C7QEY0"/>
<feature type="signal peptide" evidence="1">
    <location>
        <begin position="1"/>
        <end position="27"/>
    </location>
</feature>
<keyword evidence="1" id="KW-0732">Signal</keyword>
<evidence type="ECO:0000313" key="2">
    <source>
        <dbReference type="EMBL" id="ACU74738.1"/>
    </source>
</evidence>
<accession>C7QEY0</accession>